<dbReference type="GO" id="GO:0000127">
    <property type="term" value="C:transcription factor TFIIIC complex"/>
    <property type="evidence" value="ECO:0007669"/>
    <property type="project" value="InterPro"/>
</dbReference>
<dbReference type="EMBL" id="JADDUC020000023">
    <property type="protein sequence ID" value="KAI1232151.1"/>
    <property type="molecule type" value="Genomic_DNA"/>
</dbReference>
<evidence type="ECO:0000259" key="18">
    <source>
        <dbReference type="Pfam" id="PF09734"/>
    </source>
</evidence>
<dbReference type="SUPFAM" id="SSF53474">
    <property type="entry name" value="alpha/beta-Hydrolases"/>
    <property type="match status" value="1"/>
</dbReference>
<evidence type="ECO:0000313" key="22">
    <source>
        <dbReference type="Proteomes" id="UP000618051"/>
    </source>
</evidence>
<evidence type="ECO:0000256" key="15">
    <source>
        <dbReference type="SAM" id="MobiDB-lite"/>
    </source>
</evidence>
<feature type="region of interest" description="Disordered" evidence="15">
    <location>
        <begin position="1209"/>
        <end position="1250"/>
    </location>
</feature>
<evidence type="ECO:0000256" key="4">
    <source>
        <dbReference type="ARBA" id="ARBA00022990"/>
    </source>
</evidence>
<evidence type="ECO:0000256" key="8">
    <source>
        <dbReference type="ARBA" id="ARBA00057927"/>
    </source>
</evidence>
<sequence length="1479" mass="165691">EEYNNSWYWGDNLIGHSRTCHPQNAIFVIKKSQLNHWMLLSRPGKTGTVCSALTMARWHILGLALCSCLGVAWAATLGVVLTEGGFVKGENKKLGLFGSYIDIFRGIPFAAPPNRLEDPEPHPGWDGTLETKEFKPRCLQMTLTQTDVRGSEDCLYLNIWIPQGRKQISTKLPVMVYIYGGAFLVGGSQGANFLDNYLYDGEEIAVRGNVIVVTVNYRLGPLGFLSTGDENLPGNYGLKDQHMAIAWVKRNIKAFGGDPDNITIFGESAGATSVSLQVNDPCCDPNKGNSDVPVSWPAYTSEGKYYLDINNKMSKNSVKQDLRSEYVNFWNSVYLQLPQLGEKVGCSTDNTTILANCLRSSDPKTLTLAYHLQLTNLPTWPGEMRSSAFLSLAGLFGKGFAGEDLSMLRGGVCLADLLLFSFIHSHESPLLSPAVPLVHTLALSPVVDGDFLPDTPENLFANAADIDYVAGVNDMDGHFFAGVDLPAINRPLVKVTADEVYKLVKGLTVDRGEAGANATYNIYTQSWGDKPTQEVVKKTVVELMTDYIFLIPTQKALDLHLQNAKSGKTYSYVFSQPSRMPVYPSWVGADHADDLQYVFGKPFATPLGYKAKHRTVSKAMIAYWTNFASTGDPNKGNSDVPVSWPAYTSEGKYYLDINNKMSKNSVKQDLRSRFVTFWNSVYLQLPQVANISQAESEQDRTSSSRPQAEPGPAAPPLPPRNRREAERSCLGARGGAGTEGAAAMAAARQRGPRGSAVLELPRTPRLVCVEYPGLVRDVGAMLRTLGGEQGVSRIYADPAKRLELYFRPKDPYCHPVCANRFPTSTMLLRVRRRSRKKQQLDTEEQIQPEVQFEMEILGIVTTVYKFQGMSDFQYLAMHSGPDGKQTSMYDKVLMLKPEKEEFFNRDLPLYIPPPIFSRLDTPVDYFYRPDIQHREGYNNPQVSGENLIGLSRARRPHNAIFVNFDDEEIPTKPLDAAVQNWKKVCTNPVDKKVEEELRKLFEARPVWSRNAVKANISVHPDKLKVLLPYLAYYMLTGPWRSLWVRFGYDPRKQPEAKIYQVLDFRIRCGMKYGYAATDMPVKAKRSTYNYSLPITVKKQGSHTVSVHDLKQGLGSAGTSGAKKSPSSRYKLKESVYIFREGALPPYRQMFYQLCDLNVESLQKIIHRNDGTESECTERDGWCLAKTSDDLRDSMSLMIKQIIRSTRPALFSNTTSSEDGKEQLAYESGEDEDDEEEEEEDFKPSDGSENEMETEILDYPRVWHQDLGKQSLYRADDVLSALTAELLAEKPSSKLSKLPRASPESKPAGDTPEYGRSCIPKSHVWECTLSRLVAMWKIEKVCFDFPSKQLTRNEGSWQKGRASGTQKLAAASCIVPTKRKSQKLKSYWCFLDLSVLSTPESQAFFFKRSKTSSPPPEALWAVTVAFKAVTCNKRRCWHFGEGGQDKPCLGAETFEHQYFIAKTNYIAVYKSHRAVCSFIE</sequence>
<feature type="region of interest" description="Disordered" evidence="15">
    <location>
        <begin position="1292"/>
        <end position="1312"/>
    </location>
</feature>
<dbReference type="GO" id="GO:0006384">
    <property type="term" value="P:transcription initiation at RNA polymerase III promoter"/>
    <property type="evidence" value="ECO:0007669"/>
    <property type="project" value="InterPro"/>
</dbReference>
<evidence type="ECO:0000256" key="5">
    <source>
        <dbReference type="ARBA" id="ARBA00023125"/>
    </source>
</evidence>
<dbReference type="InterPro" id="IPR002018">
    <property type="entry name" value="CarbesteraseB"/>
</dbReference>
<evidence type="ECO:0000256" key="12">
    <source>
        <dbReference type="ARBA" id="ARBA00077529"/>
    </source>
</evidence>
<evidence type="ECO:0000256" key="2">
    <source>
        <dbReference type="ARBA" id="ARBA00005964"/>
    </source>
</evidence>
<comment type="function">
    <text evidence="8">Involved in RNA polymerase III-mediated transcription. Integral, tightly associated component of the DNA-binding TFIIIC2 subcomplex that directly binds tRNA and virus-associated RNA promoters.</text>
</comment>
<keyword evidence="16" id="KW-0812">Transmembrane</keyword>
<feature type="domain" description="Transcription factor IIIC subunit 5 HTH" evidence="18">
    <location>
        <begin position="911"/>
        <end position="1065"/>
    </location>
</feature>
<evidence type="ECO:0000313" key="21">
    <source>
        <dbReference type="EMBL" id="KAI1232151.1"/>
    </source>
</evidence>
<name>A0A835NW83_9PASS</name>
<dbReference type="Gene3D" id="3.40.50.1820">
    <property type="entry name" value="alpha/beta hydrolase"/>
    <property type="match status" value="3"/>
</dbReference>
<dbReference type="Gene3D" id="3.30.200.160">
    <property type="entry name" value="TFIIIC, subcomplex tauA, subunit Sfc1, barrel domain"/>
    <property type="match status" value="1"/>
</dbReference>
<keyword evidence="6" id="KW-0804">Transcription</keyword>
<evidence type="ECO:0000259" key="17">
    <source>
        <dbReference type="Pfam" id="PF00135"/>
    </source>
</evidence>
<evidence type="ECO:0000259" key="19">
    <source>
        <dbReference type="Pfam" id="PF17682"/>
    </source>
</evidence>
<comment type="caution">
    <text evidence="20">The sequence shown here is derived from an EMBL/GenBank/DDBJ whole genome shotgun (WGS) entry which is preliminary data.</text>
</comment>
<reference evidence="20" key="1">
    <citation type="submission" date="2020-10" db="EMBL/GenBank/DDBJ databases">
        <title>Feather gene expression reveals the developmental basis of iridescence in African starlings.</title>
        <authorList>
            <person name="Rubenstein D.R."/>
        </authorList>
    </citation>
    <scope>NUCLEOTIDE SEQUENCE</scope>
    <source>
        <strain evidence="20">SS15</strain>
        <tissue evidence="20">Liver</tissue>
    </source>
</reference>
<comment type="subunit">
    <text evidence="10">Part of the TFIIIC subcomplex TFIIIC2, consisting of six subunits, GTF3C1, GTF3C2, GTF3C3, GTF3C4, GTF3C5 and GTF3C6. Interacts with BRF1, GTF3C6 and TBP.</text>
</comment>
<dbReference type="GO" id="GO:0001003">
    <property type="term" value="F:RNA polymerase III type 2 promoter sequence-specific DNA binding"/>
    <property type="evidence" value="ECO:0007669"/>
    <property type="project" value="TreeGrafter"/>
</dbReference>
<evidence type="ECO:0000256" key="10">
    <source>
        <dbReference type="ARBA" id="ARBA00064690"/>
    </source>
</evidence>
<evidence type="ECO:0000256" key="16">
    <source>
        <dbReference type="SAM" id="Phobius"/>
    </source>
</evidence>
<feature type="non-terminal residue" evidence="20">
    <location>
        <position position="1479"/>
    </location>
</feature>
<comment type="similarity">
    <text evidence="2">Belongs to the type-B carboxylesterase/lipase family.</text>
</comment>
<protein>
    <recommendedName>
        <fullName evidence="11">General transcription factor 3C polypeptide 5</fullName>
    </recommendedName>
    <alternativeName>
        <fullName evidence="14">TF3C-epsilon</fullName>
    </alternativeName>
    <alternativeName>
        <fullName evidence="12">Transcription factor IIIC 63 kDa subunit</fullName>
    </alternativeName>
    <alternativeName>
        <fullName evidence="13">Transcription factor IIIC subunit epsilon</fullName>
    </alternativeName>
</protein>
<dbReference type="InterPro" id="IPR019819">
    <property type="entry name" value="Carboxylesterase_B_CS"/>
</dbReference>
<reference evidence="21 22" key="2">
    <citation type="journal article" date="2021" name="J. Hered.">
        <title>Feather Gene Expression Elucidates the Developmental Basis of Plumage Iridescence in African Starlings.</title>
        <authorList>
            <person name="Rubenstein D.R."/>
            <person name="Corvelo A."/>
            <person name="MacManes M.D."/>
            <person name="Maia R."/>
            <person name="Narzisi G."/>
            <person name="Rousaki A."/>
            <person name="Vandenabeele P."/>
            <person name="Shawkey M.D."/>
            <person name="Solomon J."/>
        </authorList>
    </citation>
    <scope>NUCLEOTIDE SEQUENCE [LARGE SCALE GENOMIC DNA]</scope>
    <source>
        <strain evidence="21">SS15</strain>
    </source>
</reference>
<gene>
    <name evidence="21" type="ORF">IHE44_0007212</name>
    <name evidence="20" type="ORF">IHE44_009055</name>
</gene>
<evidence type="ECO:0000256" key="7">
    <source>
        <dbReference type="ARBA" id="ARBA00023242"/>
    </source>
</evidence>
<dbReference type="Pfam" id="PF17682">
    <property type="entry name" value="Tau95_N"/>
    <property type="match status" value="1"/>
</dbReference>
<evidence type="ECO:0000256" key="14">
    <source>
        <dbReference type="ARBA" id="ARBA00081022"/>
    </source>
</evidence>
<evidence type="ECO:0000313" key="20">
    <source>
        <dbReference type="EMBL" id="KAG0122424.1"/>
    </source>
</evidence>
<dbReference type="InterPro" id="IPR019136">
    <property type="entry name" value="TF_IIIC_su-5_HTH"/>
</dbReference>
<evidence type="ECO:0000256" key="13">
    <source>
        <dbReference type="ARBA" id="ARBA00078452"/>
    </source>
</evidence>
<dbReference type="CDD" id="cd00312">
    <property type="entry name" value="Esterase_lipase"/>
    <property type="match status" value="1"/>
</dbReference>
<dbReference type="InterPro" id="IPR041499">
    <property type="entry name" value="Tfc1/Sfc1_N"/>
</dbReference>
<dbReference type="GO" id="GO:0016787">
    <property type="term" value="F:hydrolase activity"/>
    <property type="evidence" value="ECO:0007669"/>
    <property type="project" value="UniProtKB-KW"/>
</dbReference>
<keyword evidence="16" id="KW-1133">Transmembrane helix</keyword>
<dbReference type="InterPro" id="IPR042536">
    <property type="entry name" value="TFIIIC_tauA_Sfc1"/>
</dbReference>
<proteinExistence type="inferred from homology"/>
<dbReference type="OrthoDB" id="5598268at2759"/>
<feature type="domain" description="Transcription factor IIIC subunit Tfc1/Sfc1 triple barrel" evidence="19">
    <location>
        <begin position="767"/>
        <end position="875"/>
    </location>
</feature>
<evidence type="ECO:0000256" key="11">
    <source>
        <dbReference type="ARBA" id="ARBA00069548"/>
    </source>
</evidence>
<dbReference type="PROSITE" id="PS00941">
    <property type="entry name" value="CARBOXYLESTERASE_B_2"/>
    <property type="match status" value="1"/>
</dbReference>
<dbReference type="PANTHER" id="PTHR13230">
    <property type="entry name" value="GENERAL TRANSCRIPTION FACTOR IIIC, POLYPEPTIDE 5"/>
    <property type="match status" value="1"/>
</dbReference>
<organism evidence="20">
    <name type="scientific">Lamprotornis superbus</name>
    <dbReference type="NCBI Taxonomy" id="245042"/>
    <lineage>
        <taxon>Eukaryota</taxon>
        <taxon>Metazoa</taxon>
        <taxon>Chordata</taxon>
        <taxon>Craniata</taxon>
        <taxon>Vertebrata</taxon>
        <taxon>Euteleostomi</taxon>
        <taxon>Archelosauria</taxon>
        <taxon>Archosauria</taxon>
        <taxon>Dinosauria</taxon>
        <taxon>Saurischia</taxon>
        <taxon>Theropoda</taxon>
        <taxon>Coelurosauria</taxon>
        <taxon>Aves</taxon>
        <taxon>Neognathae</taxon>
        <taxon>Neoaves</taxon>
        <taxon>Telluraves</taxon>
        <taxon>Australaves</taxon>
        <taxon>Passeriformes</taxon>
        <taxon>Sturnidae</taxon>
        <taxon>Lamprotornis</taxon>
    </lineage>
</organism>
<comment type="subcellular location">
    <subcellularLocation>
        <location evidence="1">Nucleus</location>
    </subcellularLocation>
</comment>
<dbReference type="PANTHER" id="PTHR13230:SF5">
    <property type="entry name" value="GENERAL TRANSCRIPTION FACTOR 3C POLYPEPTIDE 5"/>
    <property type="match status" value="1"/>
</dbReference>
<dbReference type="PROSITE" id="PS00122">
    <property type="entry name" value="CARBOXYLESTERASE_B_1"/>
    <property type="match status" value="1"/>
</dbReference>
<keyword evidence="7" id="KW-0539">Nucleus</keyword>
<keyword evidence="4" id="KW-0007">Acetylation</keyword>
<dbReference type="Proteomes" id="UP000618051">
    <property type="component" value="Unassembled WGS sequence"/>
</dbReference>
<dbReference type="Pfam" id="PF09734">
    <property type="entry name" value="Tau95"/>
    <property type="match status" value="1"/>
</dbReference>
<feature type="domain" description="Carboxylesterase type B" evidence="17">
    <location>
        <begin position="79"/>
        <end position="280"/>
    </location>
</feature>
<dbReference type="InterPro" id="IPR029058">
    <property type="entry name" value="AB_hydrolase_fold"/>
</dbReference>
<reference evidence="21" key="3">
    <citation type="submission" date="2022-01" db="EMBL/GenBank/DDBJ databases">
        <authorList>
            <person name="Rubenstein D.R."/>
        </authorList>
    </citation>
    <scope>NUCLEOTIDE SEQUENCE</scope>
    <source>
        <strain evidence="21">SS15</strain>
        <tissue evidence="21">Liver</tissue>
    </source>
</reference>
<accession>A0A835NW83</accession>
<dbReference type="Pfam" id="PF00135">
    <property type="entry name" value="COesterase"/>
    <property type="match status" value="2"/>
</dbReference>
<evidence type="ECO:0000256" key="9">
    <source>
        <dbReference type="ARBA" id="ARBA00061645"/>
    </source>
</evidence>
<dbReference type="EMBL" id="JADDUC010000036">
    <property type="protein sequence ID" value="KAG0122424.1"/>
    <property type="molecule type" value="Genomic_DNA"/>
</dbReference>
<keyword evidence="16" id="KW-0472">Membrane</keyword>
<dbReference type="GO" id="GO:0001002">
    <property type="term" value="F:RNA polymerase III type 1 promoter sequence-specific DNA binding"/>
    <property type="evidence" value="ECO:0007669"/>
    <property type="project" value="TreeGrafter"/>
</dbReference>
<evidence type="ECO:0000256" key="6">
    <source>
        <dbReference type="ARBA" id="ARBA00023163"/>
    </source>
</evidence>
<dbReference type="FunFam" id="3.30.200.160:FF:000001">
    <property type="entry name" value="General transcription factor IIIC subunit 5"/>
    <property type="match status" value="1"/>
</dbReference>
<keyword evidence="3" id="KW-0378">Hydrolase</keyword>
<feature type="non-terminal residue" evidence="20">
    <location>
        <position position="1"/>
    </location>
</feature>
<feature type="domain" description="Carboxylesterase type B" evidence="17">
    <location>
        <begin position="439"/>
        <end position="678"/>
    </location>
</feature>
<keyword evidence="5" id="KW-0238">DNA-binding</keyword>
<dbReference type="InterPro" id="IPR040454">
    <property type="entry name" value="TF_IIIC_Tfc1/Sfc1"/>
</dbReference>
<feature type="transmembrane region" description="Helical" evidence="16">
    <location>
        <begin position="60"/>
        <end position="81"/>
    </location>
</feature>
<feature type="region of interest" description="Disordered" evidence="15">
    <location>
        <begin position="692"/>
        <end position="736"/>
    </location>
</feature>
<evidence type="ECO:0000256" key="1">
    <source>
        <dbReference type="ARBA" id="ARBA00004123"/>
    </source>
</evidence>
<keyword evidence="22" id="KW-1185">Reference proteome</keyword>
<evidence type="ECO:0000256" key="3">
    <source>
        <dbReference type="ARBA" id="ARBA00022801"/>
    </source>
</evidence>
<comment type="similarity">
    <text evidence="9">Belongs to the TFIIIC subunit 5 family.</text>
</comment>
<dbReference type="InterPro" id="IPR019826">
    <property type="entry name" value="Carboxylesterase_B_AS"/>
</dbReference>
<feature type="compositionally biased region" description="Acidic residues" evidence="15">
    <location>
        <begin position="1227"/>
        <end position="1240"/>
    </location>
</feature>
<dbReference type="GO" id="GO:0005634">
    <property type="term" value="C:nucleus"/>
    <property type="evidence" value="ECO:0007669"/>
    <property type="project" value="UniProtKB-SubCell"/>
</dbReference>